<evidence type="ECO:0000313" key="1">
    <source>
        <dbReference type="EMBL" id="MFC4031588.1"/>
    </source>
</evidence>
<evidence type="ECO:0000313" key="2">
    <source>
        <dbReference type="Proteomes" id="UP001595765"/>
    </source>
</evidence>
<reference evidence="2" key="1">
    <citation type="journal article" date="2019" name="Int. J. Syst. Evol. Microbiol.">
        <title>The Global Catalogue of Microorganisms (GCM) 10K type strain sequencing project: providing services to taxonomists for standard genome sequencing and annotation.</title>
        <authorList>
            <consortium name="The Broad Institute Genomics Platform"/>
            <consortium name="The Broad Institute Genome Sequencing Center for Infectious Disease"/>
            <person name="Wu L."/>
            <person name="Ma J."/>
        </authorList>
    </citation>
    <scope>NUCLEOTIDE SEQUENCE [LARGE SCALE GENOMIC DNA]</scope>
    <source>
        <strain evidence="2">CGMCC 4.7237</strain>
    </source>
</reference>
<sequence>MPIGVNSKYNAIVDRYMAMWNESDPVLRRKLVEDVWAEDGAYFNRLFVARGHDILEAAVATAHEEYFSKGFSFKSQNDAYGHHRGVKFGWVMITTATGEVDTFGQDFIILDEDGRITMDYQFGMKPPSL</sequence>
<protein>
    <submittedName>
        <fullName evidence="1">Nuclear transport factor 2 family protein</fullName>
    </submittedName>
</protein>
<accession>A0ABV8HKB9</accession>
<dbReference type="Gene3D" id="3.10.450.50">
    <property type="match status" value="1"/>
</dbReference>
<proteinExistence type="predicted"/>
<dbReference type="RefSeq" id="WP_386427863.1">
    <property type="nucleotide sequence ID" value="NZ_JBHSBB010000008.1"/>
</dbReference>
<dbReference type="SUPFAM" id="SSF54427">
    <property type="entry name" value="NTF2-like"/>
    <property type="match status" value="1"/>
</dbReference>
<dbReference type="InterPro" id="IPR032710">
    <property type="entry name" value="NTF2-like_dom_sf"/>
</dbReference>
<keyword evidence="2" id="KW-1185">Reference proteome</keyword>
<organism evidence="1 2">
    <name type="scientific">Streptomyces polygonati</name>
    <dbReference type="NCBI Taxonomy" id="1617087"/>
    <lineage>
        <taxon>Bacteria</taxon>
        <taxon>Bacillati</taxon>
        <taxon>Actinomycetota</taxon>
        <taxon>Actinomycetes</taxon>
        <taxon>Kitasatosporales</taxon>
        <taxon>Streptomycetaceae</taxon>
        <taxon>Streptomyces</taxon>
    </lineage>
</organism>
<gene>
    <name evidence="1" type="ORF">ACFO3J_08870</name>
</gene>
<dbReference type="Proteomes" id="UP001595765">
    <property type="component" value="Unassembled WGS sequence"/>
</dbReference>
<comment type="caution">
    <text evidence="1">The sequence shown here is derived from an EMBL/GenBank/DDBJ whole genome shotgun (WGS) entry which is preliminary data.</text>
</comment>
<name>A0ABV8HKB9_9ACTN</name>
<dbReference type="EMBL" id="JBHSBB010000008">
    <property type="protein sequence ID" value="MFC4031588.1"/>
    <property type="molecule type" value="Genomic_DNA"/>
</dbReference>